<comment type="subcellular location">
    <subcellularLocation>
        <location evidence="1">Membrane</location>
    </subcellularLocation>
</comment>
<accession>A0ABT6MQ62</accession>
<organism evidence="5 6">
    <name type="scientific">Luteimonas composti</name>
    <dbReference type="NCBI Taxonomy" id="398257"/>
    <lineage>
        <taxon>Bacteria</taxon>
        <taxon>Pseudomonadati</taxon>
        <taxon>Pseudomonadota</taxon>
        <taxon>Gammaproteobacteria</taxon>
        <taxon>Lysobacterales</taxon>
        <taxon>Lysobacteraceae</taxon>
        <taxon>Luteimonas</taxon>
    </lineage>
</organism>
<keyword evidence="2" id="KW-0472">Membrane</keyword>
<evidence type="ECO:0000313" key="5">
    <source>
        <dbReference type="EMBL" id="MDH7452760.1"/>
    </source>
</evidence>
<dbReference type="Proteomes" id="UP001160550">
    <property type="component" value="Unassembled WGS sequence"/>
</dbReference>
<keyword evidence="6" id="KW-1185">Reference proteome</keyword>
<feature type="domain" description="Glycine zipper 2TM" evidence="4">
    <location>
        <begin position="58"/>
        <end position="99"/>
    </location>
</feature>
<gene>
    <name evidence="5" type="ORF">QF205_06650</name>
</gene>
<comment type="caution">
    <text evidence="5">The sequence shown here is derived from an EMBL/GenBank/DDBJ whole genome shotgun (WGS) entry which is preliminary data.</text>
</comment>
<reference evidence="5" key="1">
    <citation type="journal article" date="2007" name="Int. J. Syst. Evol. Microbiol.">
        <title>Luteimonas composti sp. nov., a moderately thermophilic bacterium isolated from food waste.</title>
        <authorList>
            <person name="Young C.C."/>
            <person name="Kampfer P."/>
            <person name="Chen W.M."/>
            <person name="Yen W.S."/>
            <person name="Arun A.B."/>
            <person name="Lai W.A."/>
            <person name="Shen F.T."/>
            <person name="Rekha P.D."/>
            <person name="Lin K.Y."/>
            <person name="Chou J.H."/>
        </authorList>
    </citation>
    <scope>NUCLEOTIDE SEQUENCE</scope>
    <source>
        <strain evidence="5">CC-YY355</strain>
    </source>
</reference>
<proteinExistence type="predicted"/>
<reference evidence="5" key="2">
    <citation type="submission" date="2023-04" db="EMBL/GenBank/DDBJ databases">
        <authorList>
            <person name="Sun J.-Q."/>
        </authorList>
    </citation>
    <scope>NUCLEOTIDE SEQUENCE</scope>
    <source>
        <strain evidence="5">CC-YY355</strain>
    </source>
</reference>
<evidence type="ECO:0000259" key="4">
    <source>
        <dbReference type="Pfam" id="PF05433"/>
    </source>
</evidence>
<evidence type="ECO:0000256" key="2">
    <source>
        <dbReference type="ARBA" id="ARBA00023136"/>
    </source>
</evidence>
<keyword evidence="3" id="KW-0732">Signal</keyword>
<dbReference type="PANTHER" id="PTHR35603">
    <property type="match status" value="1"/>
</dbReference>
<evidence type="ECO:0000256" key="1">
    <source>
        <dbReference type="ARBA" id="ARBA00004370"/>
    </source>
</evidence>
<dbReference type="RefSeq" id="WP_280941954.1">
    <property type="nucleotide sequence ID" value="NZ_JARYGX010000013.1"/>
</dbReference>
<protein>
    <submittedName>
        <fullName evidence="5">Glycine zipper 2TM domain-containing protein</fullName>
    </submittedName>
</protein>
<dbReference type="InterPro" id="IPR051407">
    <property type="entry name" value="Bact_OM_lipoprot/Surf_antigen"/>
</dbReference>
<dbReference type="PANTHER" id="PTHR35603:SF2">
    <property type="entry name" value="OUTER MEMBRANE LIPOPROTEIN"/>
    <property type="match status" value="1"/>
</dbReference>
<evidence type="ECO:0000256" key="3">
    <source>
        <dbReference type="SAM" id="SignalP"/>
    </source>
</evidence>
<feature type="signal peptide" evidence="3">
    <location>
        <begin position="1"/>
        <end position="22"/>
    </location>
</feature>
<dbReference type="InterPro" id="IPR008816">
    <property type="entry name" value="Gly_zipper_2TM_dom"/>
</dbReference>
<name>A0ABT6MQ62_9GAMM</name>
<sequence>MKRIHGIAVATLALAAAPLAQAQIYGPEDEGLRFSDGTRVVCEEVETHRAQGDPNRIAGTAVGAVVGGLLGSQVGSGRGRDLATVGGAVAGGALGRNIQGDVQERKGERVVEKRCERVLP</sequence>
<feature type="chain" id="PRO_5045604629" evidence="3">
    <location>
        <begin position="23"/>
        <end position="120"/>
    </location>
</feature>
<dbReference type="Pfam" id="PF05433">
    <property type="entry name" value="Rick_17kDa_Anti"/>
    <property type="match status" value="1"/>
</dbReference>
<dbReference type="EMBL" id="JARYGX010000013">
    <property type="protein sequence ID" value="MDH7452760.1"/>
    <property type="molecule type" value="Genomic_DNA"/>
</dbReference>
<evidence type="ECO:0000313" key="6">
    <source>
        <dbReference type="Proteomes" id="UP001160550"/>
    </source>
</evidence>